<dbReference type="EnsemblProtists" id="EKX34354">
    <property type="protein sequence ID" value="EKX34354"/>
    <property type="gene ID" value="GUITHDRAFT_147262"/>
</dbReference>
<dbReference type="InterPro" id="IPR029982">
    <property type="entry name" value="Kptn"/>
</dbReference>
<evidence type="ECO:0000313" key="4">
    <source>
        <dbReference type="Proteomes" id="UP000011087"/>
    </source>
</evidence>
<accession>L1IEN2</accession>
<gene>
    <name evidence="2" type="ORF">GUITHDRAFT_147262</name>
</gene>
<feature type="region of interest" description="Disordered" evidence="1">
    <location>
        <begin position="372"/>
        <end position="391"/>
    </location>
</feature>
<name>L1IEN2_GUITC</name>
<dbReference type="RefSeq" id="XP_005821334.1">
    <property type="nucleotide sequence ID" value="XM_005821277.1"/>
</dbReference>
<dbReference type="KEGG" id="gtt:GUITHDRAFT_147262"/>
<dbReference type="PANTHER" id="PTHR15435:SF2">
    <property type="entry name" value="KICSTOR COMPLEX PROTEIN KAPTIN"/>
    <property type="match status" value="1"/>
</dbReference>
<evidence type="ECO:0000313" key="2">
    <source>
        <dbReference type="EMBL" id="EKX34354.1"/>
    </source>
</evidence>
<dbReference type="GO" id="GO:0015629">
    <property type="term" value="C:actin cytoskeleton"/>
    <property type="evidence" value="ECO:0007669"/>
    <property type="project" value="InterPro"/>
</dbReference>
<dbReference type="PANTHER" id="PTHR15435">
    <property type="entry name" value="KICSTOR COMPLEX PROTEIN KAPTIN"/>
    <property type="match status" value="1"/>
</dbReference>
<dbReference type="GeneID" id="17291088"/>
<dbReference type="OrthoDB" id="10267127at2759"/>
<dbReference type="GO" id="GO:0007015">
    <property type="term" value="P:actin filament organization"/>
    <property type="evidence" value="ECO:0007669"/>
    <property type="project" value="InterPro"/>
</dbReference>
<keyword evidence="4" id="KW-1185">Reference proteome</keyword>
<reference evidence="3" key="3">
    <citation type="submission" date="2015-06" db="UniProtKB">
        <authorList>
            <consortium name="EnsemblProtists"/>
        </authorList>
    </citation>
    <scope>IDENTIFICATION</scope>
</reference>
<dbReference type="Proteomes" id="UP000011087">
    <property type="component" value="Unassembled WGS sequence"/>
</dbReference>
<feature type="region of interest" description="Disordered" evidence="1">
    <location>
        <begin position="401"/>
        <end position="458"/>
    </location>
</feature>
<protein>
    <submittedName>
        <fullName evidence="2 3">Uncharacterized protein</fullName>
    </submittedName>
</protein>
<dbReference type="GO" id="GO:0030027">
    <property type="term" value="C:lamellipodium"/>
    <property type="evidence" value="ECO:0007669"/>
    <property type="project" value="TreeGrafter"/>
</dbReference>
<reference evidence="2 4" key="1">
    <citation type="journal article" date="2012" name="Nature">
        <title>Algal genomes reveal evolutionary mosaicism and the fate of nucleomorphs.</title>
        <authorList>
            <consortium name="DOE Joint Genome Institute"/>
            <person name="Curtis B.A."/>
            <person name="Tanifuji G."/>
            <person name="Burki F."/>
            <person name="Gruber A."/>
            <person name="Irimia M."/>
            <person name="Maruyama S."/>
            <person name="Arias M.C."/>
            <person name="Ball S.G."/>
            <person name="Gile G.H."/>
            <person name="Hirakawa Y."/>
            <person name="Hopkins J.F."/>
            <person name="Kuo A."/>
            <person name="Rensing S.A."/>
            <person name="Schmutz J."/>
            <person name="Symeonidi A."/>
            <person name="Elias M."/>
            <person name="Eveleigh R.J."/>
            <person name="Herman E.K."/>
            <person name="Klute M.J."/>
            <person name="Nakayama T."/>
            <person name="Obornik M."/>
            <person name="Reyes-Prieto A."/>
            <person name="Armbrust E.V."/>
            <person name="Aves S.J."/>
            <person name="Beiko R.G."/>
            <person name="Coutinho P."/>
            <person name="Dacks J.B."/>
            <person name="Durnford D.G."/>
            <person name="Fast N.M."/>
            <person name="Green B.R."/>
            <person name="Grisdale C.J."/>
            <person name="Hempel F."/>
            <person name="Henrissat B."/>
            <person name="Hoppner M.P."/>
            <person name="Ishida K."/>
            <person name="Kim E."/>
            <person name="Koreny L."/>
            <person name="Kroth P.G."/>
            <person name="Liu Y."/>
            <person name="Malik S.B."/>
            <person name="Maier U.G."/>
            <person name="McRose D."/>
            <person name="Mock T."/>
            <person name="Neilson J.A."/>
            <person name="Onodera N.T."/>
            <person name="Poole A.M."/>
            <person name="Pritham E.J."/>
            <person name="Richards T.A."/>
            <person name="Rocap G."/>
            <person name="Roy S.W."/>
            <person name="Sarai C."/>
            <person name="Schaack S."/>
            <person name="Shirato S."/>
            <person name="Slamovits C.H."/>
            <person name="Spencer D.F."/>
            <person name="Suzuki S."/>
            <person name="Worden A.Z."/>
            <person name="Zauner S."/>
            <person name="Barry K."/>
            <person name="Bell C."/>
            <person name="Bharti A.K."/>
            <person name="Crow J.A."/>
            <person name="Grimwood J."/>
            <person name="Kramer R."/>
            <person name="Lindquist E."/>
            <person name="Lucas S."/>
            <person name="Salamov A."/>
            <person name="McFadden G.I."/>
            <person name="Lane C.E."/>
            <person name="Keeling P.J."/>
            <person name="Gray M.W."/>
            <person name="Grigoriev I.V."/>
            <person name="Archibald J.M."/>
        </authorList>
    </citation>
    <scope>NUCLEOTIDE SEQUENCE</scope>
    <source>
        <strain evidence="2 4">CCMP2712</strain>
    </source>
</reference>
<dbReference type="AlphaFoldDB" id="L1IEN2"/>
<feature type="compositionally biased region" description="Low complexity" evidence="1">
    <location>
        <begin position="377"/>
        <end position="390"/>
    </location>
</feature>
<proteinExistence type="predicted"/>
<dbReference type="PaxDb" id="55529-EKX34354"/>
<dbReference type="EMBL" id="JH993111">
    <property type="protein sequence ID" value="EKX34354.1"/>
    <property type="molecule type" value="Genomic_DNA"/>
</dbReference>
<dbReference type="GO" id="GO:1904262">
    <property type="term" value="P:negative regulation of TORC1 signaling"/>
    <property type="evidence" value="ECO:0007669"/>
    <property type="project" value="TreeGrafter"/>
</dbReference>
<feature type="compositionally biased region" description="Polar residues" evidence="1">
    <location>
        <begin position="408"/>
        <end position="417"/>
    </location>
</feature>
<dbReference type="GO" id="GO:0051015">
    <property type="term" value="F:actin filament binding"/>
    <property type="evidence" value="ECO:0007669"/>
    <property type="project" value="TreeGrafter"/>
</dbReference>
<dbReference type="GO" id="GO:0034198">
    <property type="term" value="P:cellular response to amino acid starvation"/>
    <property type="evidence" value="ECO:0007669"/>
    <property type="project" value="TreeGrafter"/>
</dbReference>
<evidence type="ECO:0000256" key="1">
    <source>
        <dbReference type="SAM" id="MobiDB-lite"/>
    </source>
</evidence>
<organism evidence="2">
    <name type="scientific">Guillardia theta (strain CCMP2712)</name>
    <name type="common">Cryptophyte</name>
    <dbReference type="NCBI Taxonomy" id="905079"/>
    <lineage>
        <taxon>Eukaryota</taxon>
        <taxon>Cryptophyceae</taxon>
        <taxon>Pyrenomonadales</taxon>
        <taxon>Geminigeraceae</taxon>
        <taxon>Guillardia</taxon>
    </lineage>
</organism>
<evidence type="ECO:0000313" key="3">
    <source>
        <dbReference type="EnsemblProtists" id="EKX34354"/>
    </source>
</evidence>
<reference evidence="4" key="2">
    <citation type="submission" date="2012-11" db="EMBL/GenBank/DDBJ databases">
        <authorList>
            <person name="Kuo A."/>
            <person name="Curtis B.A."/>
            <person name="Tanifuji G."/>
            <person name="Burki F."/>
            <person name="Gruber A."/>
            <person name="Irimia M."/>
            <person name="Maruyama S."/>
            <person name="Arias M.C."/>
            <person name="Ball S.G."/>
            <person name="Gile G.H."/>
            <person name="Hirakawa Y."/>
            <person name="Hopkins J.F."/>
            <person name="Rensing S.A."/>
            <person name="Schmutz J."/>
            <person name="Symeonidi A."/>
            <person name="Elias M."/>
            <person name="Eveleigh R.J."/>
            <person name="Herman E.K."/>
            <person name="Klute M.J."/>
            <person name="Nakayama T."/>
            <person name="Obornik M."/>
            <person name="Reyes-Prieto A."/>
            <person name="Armbrust E.V."/>
            <person name="Aves S.J."/>
            <person name="Beiko R.G."/>
            <person name="Coutinho P."/>
            <person name="Dacks J.B."/>
            <person name="Durnford D.G."/>
            <person name="Fast N.M."/>
            <person name="Green B.R."/>
            <person name="Grisdale C."/>
            <person name="Hempe F."/>
            <person name="Henrissat B."/>
            <person name="Hoppner M.P."/>
            <person name="Ishida K.-I."/>
            <person name="Kim E."/>
            <person name="Koreny L."/>
            <person name="Kroth P.G."/>
            <person name="Liu Y."/>
            <person name="Malik S.-B."/>
            <person name="Maier U.G."/>
            <person name="McRose D."/>
            <person name="Mock T."/>
            <person name="Neilson J.A."/>
            <person name="Onodera N.T."/>
            <person name="Poole A.M."/>
            <person name="Pritham E.J."/>
            <person name="Richards T.A."/>
            <person name="Rocap G."/>
            <person name="Roy S.W."/>
            <person name="Sarai C."/>
            <person name="Schaack S."/>
            <person name="Shirato S."/>
            <person name="Slamovits C.H."/>
            <person name="Spencer D.F."/>
            <person name="Suzuki S."/>
            <person name="Worden A.Z."/>
            <person name="Zauner S."/>
            <person name="Barry K."/>
            <person name="Bell C."/>
            <person name="Bharti A.K."/>
            <person name="Crow J.A."/>
            <person name="Grimwood J."/>
            <person name="Kramer R."/>
            <person name="Lindquist E."/>
            <person name="Lucas S."/>
            <person name="Salamov A."/>
            <person name="McFadden G.I."/>
            <person name="Lane C.E."/>
            <person name="Keeling P.J."/>
            <person name="Gray M.W."/>
            <person name="Grigoriev I.V."/>
            <person name="Archibald J.M."/>
        </authorList>
    </citation>
    <scope>NUCLEOTIDE SEQUENCE</scope>
    <source>
        <strain evidence="4">CCMP2712</strain>
    </source>
</reference>
<dbReference type="STRING" id="905079.L1IEN2"/>
<sequence>MASVATCDSKGVNYGLVVSGFDGSLKVVWRQKKEVKEKGLEVGNSTATCALVDASSFVGILPEIGLLQDAGPLCSMNVKYLGNFRHMAAGSLVGTVCYTVVNMEVNSVVQSQLVRIDGPISALSLFSSSENIADVASVQDHPFKVTAFKDCIDEEFHKQIVSQSCCGEKSAEVQEGLSSFVGDGHLLVCTALGYGVLYQNVARNALLDASFLPGIKSALDNDALLCACVADIELDGFHKLFVGTYSGRVLVYEFFRPIGVVEDADNPDDRSTNVSPLNSISSGGFSADPVQLSSSIQETFGNILQPFPGETPAFTNGLRERLECIESDSSSKLSNPARGESITELRDGTKLTELSVAGSLNSETGYLTAQMGRRTESPIPVSSSSSPIPVLHDVETNTTHASRVSLAQFPNTNSNMKRSLERETSLPVTPSSGKAIKPAPWNDDGSHQGSGTFRRVESEKDVYTSPILIAPSSTKLQPRLKAAIKKIADGCQNPTGKERETGFVTQFEIFGK</sequence>
<dbReference type="HOGENOM" id="CLU_532605_0_0_1"/>